<gene>
    <name evidence="1" type="ORF">L1987_16360</name>
</gene>
<protein>
    <submittedName>
        <fullName evidence="1">Uncharacterized protein</fullName>
    </submittedName>
</protein>
<reference evidence="2" key="1">
    <citation type="journal article" date="2022" name="Mol. Ecol. Resour.">
        <title>The genomes of chicory, endive, great burdock and yacon provide insights into Asteraceae palaeo-polyploidization history and plant inulin production.</title>
        <authorList>
            <person name="Fan W."/>
            <person name="Wang S."/>
            <person name="Wang H."/>
            <person name="Wang A."/>
            <person name="Jiang F."/>
            <person name="Liu H."/>
            <person name="Zhao H."/>
            <person name="Xu D."/>
            <person name="Zhang Y."/>
        </authorList>
    </citation>
    <scope>NUCLEOTIDE SEQUENCE [LARGE SCALE GENOMIC DNA]</scope>
    <source>
        <strain evidence="2">cv. Yunnan</strain>
    </source>
</reference>
<dbReference type="Proteomes" id="UP001056120">
    <property type="component" value="Linkage Group LG05"/>
</dbReference>
<proteinExistence type="predicted"/>
<sequence>MDYILVLKSTPRGEAHQHEPSIVSGVYLALGGVDQCSNVAGNWEAVPVPQAEGVPAPAGKEPTLSIDMMMCMSGRSNQLDFFPSDRVIWSAVAALL</sequence>
<accession>A0ACB9JBM0</accession>
<organism evidence="1 2">
    <name type="scientific">Smallanthus sonchifolius</name>
    <dbReference type="NCBI Taxonomy" id="185202"/>
    <lineage>
        <taxon>Eukaryota</taxon>
        <taxon>Viridiplantae</taxon>
        <taxon>Streptophyta</taxon>
        <taxon>Embryophyta</taxon>
        <taxon>Tracheophyta</taxon>
        <taxon>Spermatophyta</taxon>
        <taxon>Magnoliopsida</taxon>
        <taxon>eudicotyledons</taxon>
        <taxon>Gunneridae</taxon>
        <taxon>Pentapetalae</taxon>
        <taxon>asterids</taxon>
        <taxon>campanulids</taxon>
        <taxon>Asterales</taxon>
        <taxon>Asteraceae</taxon>
        <taxon>Asteroideae</taxon>
        <taxon>Heliantheae alliance</taxon>
        <taxon>Millerieae</taxon>
        <taxon>Smallanthus</taxon>
    </lineage>
</organism>
<evidence type="ECO:0000313" key="2">
    <source>
        <dbReference type="Proteomes" id="UP001056120"/>
    </source>
</evidence>
<comment type="caution">
    <text evidence="1">The sequence shown here is derived from an EMBL/GenBank/DDBJ whole genome shotgun (WGS) entry which is preliminary data.</text>
</comment>
<keyword evidence="2" id="KW-1185">Reference proteome</keyword>
<dbReference type="EMBL" id="CM042022">
    <property type="protein sequence ID" value="KAI3816657.1"/>
    <property type="molecule type" value="Genomic_DNA"/>
</dbReference>
<reference evidence="1 2" key="2">
    <citation type="journal article" date="2022" name="Mol. Ecol. Resour.">
        <title>The genomes of chicory, endive, great burdock and yacon provide insights into Asteraceae paleo-polyploidization history and plant inulin production.</title>
        <authorList>
            <person name="Fan W."/>
            <person name="Wang S."/>
            <person name="Wang H."/>
            <person name="Wang A."/>
            <person name="Jiang F."/>
            <person name="Liu H."/>
            <person name="Zhao H."/>
            <person name="Xu D."/>
            <person name="Zhang Y."/>
        </authorList>
    </citation>
    <scope>NUCLEOTIDE SEQUENCE [LARGE SCALE GENOMIC DNA]</scope>
    <source>
        <strain evidence="2">cv. Yunnan</strain>
        <tissue evidence="1">Leaves</tissue>
    </source>
</reference>
<evidence type="ECO:0000313" key="1">
    <source>
        <dbReference type="EMBL" id="KAI3816657.1"/>
    </source>
</evidence>
<name>A0ACB9JBM0_9ASTR</name>